<proteinExistence type="predicted"/>
<feature type="region of interest" description="Disordered" evidence="1">
    <location>
        <begin position="1"/>
        <end position="24"/>
    </location>
</feature>
<dbReference type="PROSITE" id="PS51186">
    <property type="entry name" value="GNAT"/>
    <property type="match status" value="1"/>
</dbReference>
<organism evidence="3 4">
    <name type="scientific">Kitasatospora saccharophila</name>
    <dbReference type="NCBI Taxonomy" id="407973"/>
    <lineage>
        <taxon>Bacteria</taxon>
        <taxon>Bacillati</taxon>
        <taxon>Actinomycetota</taxon>
        <taxon>Actinomycetes</taxon>
        <taxon>Kitasatosporales</taxon>
        <taxon>Streptomycetaceae</taxon>
        <taxon>Kitasatospora</taxon>
    </lineage>
</organism>
<dbReference type="PANTHER" id="PTHR43441:SF3">
    <property type="entry name" value="ACETYLTRANSFERASE"/>
    <property type="match status" value="1"/>
</dbReference>
<dbReference type="RefSeq" id="WP_344553480.1">
    <property type="nucleotide sequence ID" value="NZ_BAAANS010000024.1"/>
</dbReference>
<dbReference type="SUPFAM" id="SSF55729">
    <property type="entry name" value="Acyl-CoA N-acyltransferases (Nat)"/>
    <property type="match status" value="1"/>
</dbReference>
<reference evidence="4" key="1">
    <citation type="journal article" date="2019" name="Int. J. Syst. Evol. Microbiol.">
        <title>The Global Catalogue of Microorganisms (GCM) 10K type strain sequencing project: providing services to taxonomists for standard genome sequencing and annotation.</title>
        <authorList>
            <consortium name="The Broad Institute Genomics Platform"/>
            <consortium name="The Broad Institute Genome Sequencing Center for Infectious Disease"/>
            <person name="Wu L."/>
            <person name="Ma J."/>
        </authorList>
    </citation>
    <scope>NUCLEOTIDE SEQUENCE [LARGE SCALE GENOMIC DNA]</scope>
    <source>
        <strain evidence="4">JCM 14559</strain>
    </source>
</reference>
<evidence type="ECO:0000313" key="3">
    <source>
        <dbReference type="EMBL" id="GAA2103072.1"/>
    </source>
</evidence>
<feature type="compositionally biased region" description="Pro residues" evidence="1">
    <location>
        <begin position="1"/>
        <end position="15"/>
    </location>
</feature>
<evidence type="ECO:0000313" key="4">
    <source>
        <dbReference type="Proteomes" id="UP001500897"/>
    </source>
</evidence>
<sequence length="203" mass="22209">MNSAPPPEPPAPVPASAPVLRPGDVPDRLDAEGLVLRRWRAGEEEVRYRMIEASFAHLHPWMGWADRMPTEPEHAERFAESLAWPDAGGSYTYGVFAADGRTPLGMAGLHDHLGGGAVEIGYWCHVDHLGRGVVTRAARALTELLVGLPAVDRVEIHCDEANLRSAAVARRLGYRLDRIEEDGVRAPAESGRGMVWVRESPAR</sequence>
<name>A0ABP5IM61_9ACTN</name>
<evidence type="ECO:0000256" key="1">
    <source>
        <dbReference type="SAM" id="MobiDB-lite"/>
    </source>
</evidence>
<feature type="domain" description="N-acetyltransferase" evidence="2">
    <location>
        <begin position="46"/>
        <end position="199"/>
    </location>
</feature>
<accession>A0ABP5IM61</accession>
<dbReference type="InterPro" id="IPR051908">
    <property type="entry name" value="Ribosomal_N-acetyltransferase"/>
</dbReference>
<evidence type="ECO:0000259" key="2">
    <source>
        <dbReference type="PROSITE" id="PS51186"/>
    </source>
</evidence>
<dbReference type="PANTHER" id="PTHR43441">
    <property type="entry name" value="RIBOSOMAL-PROTEIN-SERINE ACETYLTRANSFERASE"/>
    <property type="match status" value="1"/>
</dbReference>
<dbReference type="Gene3D" id="3.40.630.30">
    <property type="match status" value="1"/>
</dbReference>
<dbReference type="InterPro" id="IPR016181">
    <property type="entry name" value="Acyl_CoA_acyltransferase"/>
</dbReference>
<dbReference type="EMBL" id="BAAANS010000024">
    <property type="protein sequence ID" value="GAA2103072.1"/>
    <property type="molecule type" value="Genomic_DNA"/>
</dbReference>
<comment type="caution">
    <text evidence="3">The sequence shown here is derived from an EMBL/GenBank/DDBJ whole genome shotgun (WGS) entry which is preliminary data.</text>
</comment>
<protein>
    <submittedName>
        <fullName evidence="3">GNAT family N-acetyltransferase</fullName>
    </submittedName>
</protein>
<dbReference type="InterPro" id="IPR000182">
    <property type="entry name" value="GNAT_dom"/>
</dbReference>
<dbReference type="Pfam" id="PF13302">
    <property type="entry name" value="Acetyltransf_3"/>
    <property type="match status" value="1"/>
</dbReference>
<dbReference type="Proteomes" id="UP001500897">
    <property type="component" value="Unassembled WGS sequence"/>
</dbReference>
<gene>
    <name evidence="3" type="ORF">GCM10009759_38120</name>
</gene>
<keyword evidence="4" id="KW-1185">Reference proteome</keyword>